<evidence type="ECO:0000313" key="1">
    <source>
        <dbReference type="EMBL" id="MPR02387.1"/>
    </source>
</evidence>
<reference evidence="1 2" key="2">
    <citation type="journal article" date="2023" name="Plant Pathol.">
        <title>Dismantling and reorganizing Pseudomonas marginalis sensu#lato.</title>
        <authorList>
            <person name="Sawada H."/>
            <person name="Fujikawa T."/>
            <person name="Satou M."/>
        </authorList>
    </citation>
    <scope>NUCLEOTIDE SEQUENCE [LARGE SCALE GENOMIC DNA]</scope>
    <source>
        <strain evidence="1 2">MAFF 212408</strain>
    </source>
</reference>
<accession>A0A5N7KJJ8</accession>
<proteinExistence type="predicted"/>
<comment type="caution">
    <text evidence="1">The sequence shown here is derived from an EMBL/GenBank/DDBJ whole genome shotgun (WGS) entry which is preliminary data.</text>
</comment>
<dbReference type="EMBL" id="VUAZ01000052">
    <property type="protein sequence ID" value="MPR02387.1"/>
    <property type="molecule type" value="Genomic_DNA"/>
</dbReference>
<evidence type="ECO:0000313" key="2">
    <source>
        <dbReference type="Proteomes" id="UP000326112"/>
    </source>
</evidence>
<name>A0A5N7KJJ8_9PSED</name>
<reference evidence="1 2" key="1">
    <citation type="journal article" date="2020" name="Int. J. Syst. Evol. Microbiol.">
        <title>Pseudomonas kitaguniensis sp. nov., a pathogen causing bacterial rot of Welsh onion in Japan.</title>
        <authorList>
            <person name="Sawada H."/>
            <person name="Fujikawa T."/>
            <person name="Nishiwaki Y."/>
            <person name="Horita H."/>
        </authorList>
    </citation>
    <scope>NUCLEOTIDE SEQUENCE [LARGE SCALE GENOMIC DNA]</scope>
    <source>
        <strain evidence="1 2">MAFF 212408</strain>
    </source>
</reference>
<protein>
    <submittedName>
        <fullName evidence="1">Uncharacterized protein</fullName>
    </submittedName>
</protein>
<organism evidence="1 2">
    <name type="scientific">Pseudomonas kitaguniensis</name>
    <dbReference type="NCBI Taxonomy" id="2607908"/>
    <lineage>
        <taxon>Bacteria</taxon>
        <taxon>Pseudomonadati</taxon>
        <taxon>Pseudomonadota</taxon>
        <taxon>Gammaproteobacteria</taxon>
        <taxon>Pseudomonadales</taxon>
        <taxon>Pseudomonadaceae</taxon>
        <taxon>Pseudomonas</taxon>
    </lineage>
</organism>
<dbReference type="RefSeq" id="WP_152746412.1">
    <property type="nucleotide sequence ID" value="NZ_VUAZ01000052.1"/>
</dbReference>
<sequence length="93" mass="9997">MVEARLLFAGLLGQNLSVTLTAEQTHAAFAPLAQADLLSNVDRRDPCIDALSALAKRRVALAQQIIDAHESVITRACSFHCPTPLIPTMTADE</sequence>
<gene>
    <name evidence="1" type="ORF">F0169_10090</name>
</gene>
<keyword evidence="2" id="KW-1185">Reference proteome</keyword>
<dbReference type="Proteomes" id="UP000326112">
    <property type="component" value="Unassembled WGS sequence"/>
</dbReference>